<dbReference type="Proteomes" id="UP000694843">
    <property type="component" value="Unplaced"/>
</dbReference>
<feature type="transmembrane region" description="Helical" evidence="6">
    <location>
        <begin position="78"/>
        <end position="100"/>
    </location>
</feature>
<evidence type="ECO:0000256" key="6">
    <source>
        <dbReference type="SAM" id="Phobius"/>
    </source>
</evidence>
<feature type="domain" description="MARVEL" evidence="7">
    <location>
        <begin position="6"/>
        <end position="131"/>
    </location>
</feature>
<dbReference type="GO" id="GO:0016020">
    <property type="term" value="C:membrane"/>
    <property type="evidence" value="ECO:0007669"/>
    <property type="project" value="UniProtKB-SubCell"/>
</dbReference>
<feature type="transmembrane region" description="Helical" evidence="6">
    <location>
        <begin position="44"/>
        <end position="66"/>
    </location>
</feature>
<feature type="transmembrane region" description="Helical" evidence="6">
    <location>
        <begin position="106"/>
        <end position="127"/>
    </location>
</feature>
<sequence length="148" mass="16143">MPDISIFRSYSGFAKIAQLLSLTVAMAVFFSLHKIHYSEIDKTYYVTAITVSAFLQTSFLLIVYVFGGIAIQKTLYEVIVNSFYSLALLVSAILLFTMAGRDDGSVASGIFNLFAMVAYGADVYFALVNMGAFNIDLSNLPTSGANRV</sequence>
<dbReference type="OrthoDB" id="6366505at2759"/>
<keyword evidence="3 6" id="KW-1133">Transmembrane helix</keyword>
<evidence type="ECO:0000256" key="3">
    <source>
        <dbReference type="ARBA" id="ARBA00022989"/>
    </source>
</evidence>
<dbReference type="KEGG" id="hazt:108674116"/>
<evidence type="ECO:0000256" key="4">
    <source>
        <dbReference type="ARBA" id="ARBA00023136"/>
    </source>
</evidence>
<keyword evidence="2 5" id="KW-0812">Transmembrane</keyword>
<name>A0A8B7NUX1_HYAAZ</name>
<dbReference type="AlphaFoldDB" id="A0A8B7NUX1"/>
<keyword evidence="8" id="KW-1185">Reference proteome</keyword>
<evidence type="ECO:0000256" key="1">
    <source>
        <dbReference type="ARBA" id="ARBA00004141"/>
    </source>
</evidence>
<comment type="subcellular location">
    <subcellularLocation>
        <location evidence="1">Membrane</location>
        <topology evidence="1">Multi-pass membrane protein</topology>
    </subcellularLocation>
</comment>
<evidence type="ECO:0000256" key="5">
    <source>
        <dbReference type="PROSITE-ProRule" id="PRU00581"/>
    </source>
</evidence>
<gene>
    <name evidence="9" type="primary">LOC108674116</name>
</gene>
<protein>
    <submittedName>
        <fullName evidence="9">Uncharacterized protein LOC108674116</fullName>
    </submittedName>
</protein>
<dbReference type="RefSeq" id="XP_018017510.1">
    <property type="nucleotide sequence ID" value="XM_018162021.2"/>
</dbReference>
<dbReference type="GeneID" id="108674116"/>
<dbReference type="PROSITE" id="PS51225">
    <property type="entry name" value="MARVEL"/>
    <property type="match status" value="1"/>
</dbReference>
<evidence type="ECO:0000313" key="9">
    <source>
        <dbReference type="RefSeq" id="XP_018017510.1"/>
    </source>
</evidence>
<accession>A0A8B7NUX1</accession>
<evidence type="ECO:0000313" key="8">
    <source>
        <dbReference type="Proteomes" id="UP000694843"/>
    </source>
</evidence>
<evidence type="ECO:0000259" key="7">
    <source>
        <dbReference type="PROSITE" id="PS51225"/>
    </source>
</evidence>
<reference evidence="9" key="1">
    <citation type="submission" date="2025-08" db="UniProtKB">
        <authorList>
            <consortium name="RefSeq"/>
        </authorList>
    </citation>
    <scope>IDENTIFICATION</scope>
    <source>
        <tissue evidence="9">Whole organism</tissue>
    </source>
</reference>
<evidence type="ECO:0000256" key="2">
    <source>
        <dbReference type="ARBA" id="ARBA00022692"/>
    </source>
</evidence>
<feature type="transmembrane region" description="Helical" evidence="6">
    <location>
        <begin position="12"/>
        <end position="32"/>
    </location>
</feature>
<keyword evidence="4 5" id="KW-0472">Membrane</keyword>
<organism evidence="8 9">
    <name type="scientific">Hyalella azteca</name>
    <name type="common">Amphipod</name>
    <dbReference type="NCBI Taxonomy" id="294128"/>
    <lineage>
        <taxon>Eukaryota</taxon>
        <taxon>Metazoa</taxon>
        <taxon>Ecdysozoa</taxon>
        <taxon>Arthropoda</taxon>
        <taxon>Crustacea</taxon>
        <taxon>Multicrustacea</taxon>
        <taxon>Malacostraca</taxon>
        <taxon>Eumalacostraca</taxon>
        <taxon>Peracarida</taxon>
        <taxon>Amphipoda</taxon>
        <taxon>Senticaudata</taxon>
        <taxon>Talitrida</taxon>
        <taxon>Talitroidea</taxon>
        <taxon>Hyalellidae</taxon>
        <taxon>Hyalella</taxon>
    </lineage>
</organism>
<dbReference type="InterPro" id="IPR008253">
    <property type="entry name" value="Marvel"/>
</dbReference>
<proteinExistence type="predicted"/>